<dbReference type="GO" id="GO:0046872">
    <property type="term" value="F:metal ion binding"/>
    <property type="evidence" value="ECO:0007669"/>
    <property type="project" value="UniProtKB-KW"/>
</dbReference>
<dbReference type="Proteomes" id="UP000097892">
    <property type="component" value="Segment"/>
</dbReference>
<dbReference type="Pfam" id="PF00692">
    <property type="entry name" value="dUTPase"/>
    <property type="match status" value="1"/>
</dbReference>
<evidence type="ECO:0000256" key="2">
    <source>
        <dbReference type="ARBA" id="ARBA00022801"/>
    </source>
</evidence>
<dbReference type="GeneID" id="11464292"/>
<dbReference type="KEGG" id="vg:11464292"/>
<evidence type="ECO:0000259" key="5">
    <source>
        <dbReference type="Pfam" id="PF00692"/>
    </source>
</evidence>
<sequence>MAPILTDRIGQHLVLSPPRESRFQSFFDSPLIKDEAETKTEEEKYFNLNFCLRSTQEHILIYYSPINMLYEHQRKIPYKWTPSSFFVKQCQNRLTFFNKHIVWLAEERSTTLPLGIDVYIPAGYFGITFYKCLDLNFICMADLVEPGLQTPRVQIVNLTENFQAISPGAIEGDICVFPYFLPEPWQVMNLPQPNDKKFYLIKLHAPLILSPGQVRTILLDIAYLYSFGACALIFGTRHFNRSGVLIRPTIWLPGTVASVSIVNISDQPVRLTVHAPIFKIIFTTYHFAYLIVNTHPIKQLIVPPISDTGFTHTPDSVFLKQLSSPK</sequence>
<keyword evidence="3" id="KW-0460">Magnesium</keyword>
<evidence type="ECO:0000256" key="1">
    <source>
        <dbReference type="ARBA" id="ARBA00022723"/>
    </source>
</evidence>
<protein>
    <submittedName>
        <fullName evidence="6">Deoxyuridine triphosphatase</fullName>
    </submittedName>
</protein>
<proteinExistence type="inferred from homology"/>
<gene>
    <name evidence="6" type="primary">UL72</name>
</gene>
<evidence type="ECO:0000256" key="4">
    <source>
        <dbReference type="ARBA" id="ARBA00023080"/>
    </source>
</evidence>
<keyword evidence="4" id="KW-0546">Nucleotide metabolism</keyword>
<evidence type="ECO:0000313" key="7">
    <source>
        <dbReference type="Proteomes" id="UP000097892"/>
    </source>
</evidence>
<dbReference type="SUPFAM" id="SSF51283">
    <property type="entry name" value="dUTPase-like"/>
    <property type="match status" value="2"/>
</dbReference>
<keyword evidence="2" id="KW-0378">Hydrolase</keyword>
<dbReference type="InterPro" id="IPR034745">
    <property type="entry name" value="HSV_DUT"/>
</dbReference>
<dbReference type="Gene3D" id="2.70.40.10">
    <property type="match status" value="2"/>
</dbReference>
<dbReference type="GO" id="GO:0046080">
    <property type="term" value="P:dUTP metabolic process"/>
    <property type="evidence" value="ECO:0007669"/>
    <property type="project" value="InterPro"/>
</dbReference>
<name>G8XSX6_9BETA</name>
<keyword evidence="1" id="KW-0479">Metal-binding</keyword>
<organism evidence="6 7">
    <name type="scientific">Saimiriine betaherpesvirus 4</name>
    <dbReference type="NCBI Taxonomy" id="1535247"/>
    <lineage>
        <taxon>Viruses</taxon>
        <taxon>Duplodnaviria</taxon>
        <taxon>Heunggongvirae</taxon>
        <taxon>Peploviricota</taxon>
        <taxon>Herviviricetes</taxon>
        <taxon>Herpesvirales</taxon>
        <taxon>Orthoherpesviridae</taxon>
        <taxon>Betaherpesvirinae</taxon>
        <taxon>Cytomegalovirus</taxon>
        <taxon>Cytomegalovirus saimiriinebeta4</taxon>
    </lineage>
</organism>
<dbReference type="InterPro" id="IPR029054">
    <property type="entry name" value="dUTPase-like"/>
</dbReference>
<dbReference type="HAMAP" id="MF_04031">
    <property type="entry name" value="HSV_DUT"/>
    <property type="match status" value="1"/>
</dbReference>
<feature type="domain" description="dUTPase-like" evidence="5">
    <location>
        <begin position="199"/>
        <end position="299"/>
    </location>
</feature>
<keyword evidence="7" id="KW-1185">Reference proteome</keyword>
<evidence type="ECO:0000256" key="3">
    <source>
        <dbReference type="ARBA" id="ARBA00022842"/>
    </source>
</evidence>
<dbReference type="EMBL" id="FJ483967">
    <property type="protein sequence ID" value="AEV80922.1"/>
    <property type="molecule type" value="Genomic_DNA"/>
</dbReference>
<dbReference type="OrthoDB" id="5564at10239"/>
<reference evidence="6" key="1">
    <citation type="submission" date="2011-12" db="EMBL/GenBank/DDBJ databases">
        <title>Comparative genomics of primate cytomegaloviruses.</title>
        <authorList>
            <person name="Davison A.J."/>
            <person name="Holton M."/>
            <person name="Dolan A."/>
            <person name="Dargan D.J."/>
            <person name="Gatherer D."/>
            <person name="Hayward G.S."/>
        </authorList>
    </citation>
    <scope>NUCLEOTIDE SEQUENCE [LARGE SCALE GENOMIC DNA]</scope>
    <source>
        <strain evidence="6">SqSHV</strain>
    </source>
</reference>
<accession>G8XSX6</accession>
<evidence type="ECO:0000313" key="6">
    <source>
        <dbReference type="EMBL" id="AEV80922.1"/>
    </source>
</evidence>
<dbReference type="RefSeq" id="YP_004940234.1">
    <property type="nucleotide sequence ID" value="NC_016448.1"/>
</dbReference>
<dbReference type="InterPro" id="IPR036157">
    <property type="entry name" value="dUTPase-like_sf"/>
</dbReference>
<dbReference type="GO" id="GO:0004170">
    <property type="term" value="F:dUTP diphosphatase activity"/>
    <property type="evidence" value="ECO:0007669"/>
    <property type="project" value="InterPro"/>
</dbReference>